<comment type="subcellular location">
    <subcellularLocation>
        <location evidence="1">Cell envelope</location>
    </subcellularLocation>
</comment>
<accession>A0A5D9CLR2</accession>
<dbReference type="EMBL" id="VTPU01000021">
    <property type="protein sequence ID" value="TZG32584.1"/>
    <property type="molecule type" value="Genomic_DNA"/>
</dbReference>
<evidence type="ECO:0000313" key="8">
    <source>
        <dbReference type="Proteomes" id="UP000324260"/>
    </source>
</evidence>
<dbReference type="Gene3D" id="3.40.190.10">
    <property type="entry name" value="Periplasmic binding protein-like II"/>
    <property type="match status" value="2"/>
</dbReference>
<sequence>MIKENTMQRALIPAIALSIATFGGTAQAAEPLQIGISAEPYPPFTYTSSEGEWTGFEVELGLAICEAMDAECEIQPTGWSGIIPSLKAGRIDMIMNSMSITEARQKVIDFSDPYYFTPGAYVAADDLELSLPEGLDGLVLGVQSATTNATYARRALRDTGVDIRLYDQAEQVNRDLLSGRLDVILADEIAMNELVERDEAEGFAIKGTAPHHAAYGEGVGIGIRQGDSELKASLNAAIERVEQDGTCSSLSEEYFGTDICTG</sequence>
<evidence type="ECO:0000313" key="7">
    <source>
        <dbReference type="EMBL" id="TZG32584.1"/>
    </source>
</evidence>
<dbReference type="SMART" id="SM00062">
    <property type="entry name" value="PBPb"/>
    <property type="match status" value="1"/>
</dbReference>
<feature type="signal peptide" evidence="5">
    <location>
        <begin position="1"/>
        <end position="28"/>
    </location>
</feature>
<feature type="chain" id="PRO_5023002537" evidence="5">
    <location>
        <begin position="29"/>
        <end position="262"/>
    </location>
</feature>
<dbReference type="InterPro" id="IPR001638">
    <property type="entry name" value="Solute-binding_3/MltF_N"/>
</dbReference>
<comment type="similarity">
    <text evidence="2 4">Belongs to the bacterial solute-binding protein 3 family.</text>
</comment>
<evidence type="ECO:0000259" key="6">
    <source>
        <dbReference type="SMART" id="SM00062"/>
    </source>
</evidence>
<gene>
    <name evidence="7" type="ORF">FZZ93_16380</name>
</gene>
<dbReference type="AlphaFoldDB" id="A0A5D9CLR2"/>
<name>A0A5D9CLR2_HALER</name>
<dbReference type="PANTHER" id="PTHR35936:SF17">
    <property type="entry name" value="ARGININE-BINDING EXTRACELLULAR PROTEIN ARTP"/>
    <property type="match status" value="1"/>
</dbReference>
<dbReference type="Proteomes" id="UP000324260">
    <property type="component" value="Unassembled WGS sequence"/>
</dbReference>
<dbReference type="PROSITE" id="PS01039">
    <property type="entry name" value="SBP_BACTERIAL_3"/>
    <property type="match status" value="1"/>
</dbReference>
<dbReference type="OrthoDB" id="9768183at2"/>
<dbReference type="GO" id="GO:0030313">
    <property type="term" value="C:cell envelope"/>
    <property type="evidence" value="ECO:0007669"/>
    <property type="project" value="UniProtKB-SubCell"/>
</dbReference>
<keyword evidence="8" id="KW-1185">Reference proteome</keyword>
<dbReference type="PANTHER" id="PTHR35936">
    <property type="entry name" value="MEMBRANE-BOUND LYTIC MUREIN TRANSGLYCOSYLASE F"/>
    <property type="match status" value="1"/>
</dbReference>
<dbReference type="Pfam" id="PF00497">
    <property type="entry name" value="SBP_bac_3"/>
    <property type="match status" value="1"/>
</dbReference>
<dbReference type="SUPFAM" id="SSF53850">
    <property type="entry name" value="Periplasmic binding protein-like II"/>
    <property type="match status" value="1"/>
</dbReference>
<organism evidence="7 8">
    <name type="scientific">Halomonas eurihalina</name>
    <dbReference type="NCBI Taxonomy" id="42566"/>
    <lineage>
        <taxon>Bacteria</taxon>
        <taxon>Pseudomonadati</taxon>
        <taxon>Pseudomonadota</taxon>
        <taxon>Gammaproteobacteria</taxon>
        <taxon>Oceanospirillales</taxon>
        <taxon>Halomonadaceae</taxon>
        <taxon>Halomonas</taxon>
    </lineage>
</organism>
<reference evidence="7 8" key="1">
    <citation type="submission" date="2019-08" db="EMBL/GenBank/DDBJ databases">
        <title>Draft Genome Sequence of Halomonas eurihalina Isolated from Preserved Hide-surface.</title>
        <authorList>
            <person name="Hussain S.A."/>
            <person name="Xu A."/>
            <person name="Sarker M."/>
            <person name="Sommers C."/>
        </authorList>
    </citation>
    <scope>NUCLEOTIDE SEQUENCE [LARGE SCALE GENOMIC DNA]</scope>
    <source>
        <strain evidence="7 8">MS1</strain>
    </source>
</reference>
<evidence type="ECO:0000256" key="3">
    <source>
        <dbReference type="ARBA" id="ARBA00022729"/>
    </source>
</evidence>
<evidence type="ECO:0000256" key="5">
    <source>
        <dbReference type="SAM" id="SignalP"/>
    </source>
</evidence>
<feature type="domain" description="Solute-binding protein family 3/N-terminal" evidence="6">
    <location>
        <begin position="31"/>
        <end position="258"/>
    </location>
</feature>
<proteinExistence type="inferred from homology"/>
<dbReference type="InterPro" id="IPR018313">
    <property type="entry name" value="SBP_3_CS"/>
</dbReference>
<evidence type="ECO:0000256" key="2">
    <source>
        <dbReference type="ARBA" id="ARBA00010333"/>
    </source>
</evidence>
<comment type="caution">
    <text evidence="7">The sequence shown here is derived from an EMBL/GenBank/DDBJ whole genome shotgun (WGS) entry which is preliminary data.</text>
</comment>
<evidence type="ECO:0000256" key="1">
    <source>
        <dbReference type="ARBA" id="ARBA00004196"/>
    </source>
</evidence>
<evidence type="ECO:0000256" key="4">
    <source>
        <dbReference type="RuleBase" id="RU003744"/>
    </source>
</evidence>
<protein>
    <submittedName>
        <fullName evidence="7">Transporter substrate-binding domain-containing protein</fullName>
    </submittedName>
</protein>
<keyword evidence="3 5" id="KW-0732">Signal</keyword>